<keyword evidence="2 5" id="KW-0812">Transmembrane</keyword>
<keyword evidence="3 5" id="KW-1133">Transmembrane helix</keyword>
<feature type="transmembrane region" description="Helical" evidence="5">
    <location>
        <begin position="260"/>
        <end position="278"/>
    </location>
</feature>
<feature type="transmembrane region" description="Helical" evidence="5">
    <location>
        <begin position="342"/>
        <end position="361"/>
    </location>
</feature>
<dbReference type="AlphaFoldDB" id="A0A2N6JWT0"/>
<dbReference type="InterPro" id="IPR005372">
    <property type="entry name" value="UPF0182"/>
</dbReference>
<evidence type="ECO:0000256" key="5">
    <source>
        <dbReference type="HAMAP-Rule" id="MF_01600"/>
    </source>
</evidence>
<organism evidence="7 8">
    <name type="scientific">Fischerella muscicola CCMEE 5323</name>
    <dbReference type="NCBI Taxonomy" id="2019572"/>
    <lineage>
        <taxon>Bacteria</taxon>
        <taxon>Bacillati</taxon>
        <taxon>Cyanobacteriota</taxon>
        <taxon>Cyanophyceae</taxon>
        <taxon>Nostocales</taxon>
        <taxon>Hapalosiphonaceae</taxon>
        <taxon>Fischerella</taxon>
    </lineage>
</organism>
<reference evidence="7 8" key="1">
    <citation type="submission" date="2017-08" db="EMBL/GenBank/DDBJ databases">
        <title>Genomes of Fischerella (Mastigocladus) sp. strains.</title>
        <authorList>
            <person name="Miller S.R."/>
        </authorList>
    </citation>
    <scope>NUCLEOTIDE SEQUENCE [LARGE SCALE GENOMIC DNA]</scope>
    <source>
        <strain evidence="7 8">CCMEE 5323</strain>
    </source>
</reference>
<feature type="transmembrane region" description="Helical" evidence="5">
    <location>
        <begin position="122"/>
        <end position="142"/>
    </location>
</feature>
<feature type="compositionally biased region" description="Polar residues" evidence="6">
    <location>
        <begin position="92"/>
        <end position="101"/>
    </location>
</feature>
<feature type="compositionally biased region" description="Basic and acidic residues" evidence="6">
    <location>
        <begin position="80"/>
        <end position="91"/>
    </location>
</feature>
<feature type="transmembrane region" description="Helical" evidence="5">
    <location>
        <begin position="178"/>
        <end position="198"/>
    </location>
</feature>
<feature type="transmembrane region" description="Helical" evidence="5">
    <location>
        <begin position="50"/>
        <end position="69"/>
    </location>
</feature>
<sequence length="990" mass="113157">MNRIFRVIALLLGLWLLFELASRLVAEILWFDEVGYLQEFLLRLQTQLGLGAIAFLLSISFLLSNLVIANRLKHPSGKMGRGDTESMDERFSASSPRLPISTSSETAQRLPISTSSTLKLRLLIPAVVGLSALAGVVLIYYAQTAFDLWFVNIKLPILSWQLPPLLQFFSQLYRSEEIRIPAVNAGLLVVLTIAILINHQFWLKAIALLISLLLAFLLSARWVTVLQFFQATSFNSTDPLFQRDISFYVFSLPIWELLKFWLLGIFVYSLASVSLIYLRSSNSLSEGWFPGFSVPQRLHLNALTSLLMLAVGLHYWLLRYELLYSKSGFNFGASYTEVKVQLPIYTGLSVLAVAIAVYLLWRIYILSKRKKTRLRPIPFPRQLVYLLALYVAFAGLSGEILPTIVQRLVVQPNELAQERPYIARTIALTRKAFKLDAIDAETFDPRGQLTAAELKENQQTIRNIRLWDSRPLLQTNRQLQQIRPYYKFPGADIDRYTLLRDIENQTTEYQQTIIAARELDYGDVPQQAQTWINKHLIYTHGYGFTLSPVNVVGPGGLPYYYVKDIGVEDTRSQGSLQITTDEIRASIPINQPRIYYGEITDTYVMTGTKTQELDYPSGNENVYNVYDGRGGISIGAMWRRLLFAQYLKDWQMLLTRNFTPQTKLLFRRTIRDRVQAIAPFLRFDSDPYLVAASGGGTTLTGQPTDLYWIIDAYTVSDRYPYSDPGKNSFNYIRNSVKIVVDAYNGTVDFYVADPTDPVITTLGKIFPQMLKPLQTMPVALRSHIRYPGDFFRVQSERLLTYHMTDPQVFYNREDLWEIPTEIYGSEQRSVEPYYLIMKLPKAETEEFILLLPFKPNQRANLIAWLAARSDGENYGRLLLYEFPKQLLVYGTQQIEALINQDPVISQQISLWNREGSKAIQGNLLVIPIEQSLLYVEPLYLEAEQNSLPTFVAVIVTYENRIVMAETLEQALTAIFQLEQPAAPTIIRPVE</sequence>
<keyword evidence="1 5" id="KW-1003">Cell membrane</keyword>
<dbReference type="GO" id="GO:0005886">
    <property type="term" value="C:plasma membrane"/>
    <property type="evidence" value="ECO:0007669"/>
    <property type="project" value="UniProtKB-SubCell"/>
</dbReference>
<dbReference type="EMBL" id="NRQW01000574">
    <property type="protein sequence ID" value="PLZ84659.1"/>
    <property type="molecule type" value="Genomic_DNA"/>
</dbReference>
<accession>A0A2N6JWT0</accession>
<dbReference type="HAMAP" id="MF_01600">
    <property type="entry name" value="UPF0182"/>
    <property type="match status" value="1"/>
</dbReference>
<dbReference type="Pfam" id="PF03699">
    <property type="entry name" value="UPF0182"/>
    <property type="match status" value="1"/>
</dbReference>
<evidence type="ECO:0000256" key="6">
    <source>
        <dbReference type="SAM" id="MobiDB-lite"/>
    </source>
</evidence>
<dbReference type="PANTHER" id="PTHR39344">
    <property type="entry name" value="UPF0182 PROTEIN SLL1060"/>
    <property type="match status" value="1"/>
</dbReference>
<dbReference type="RefSeq" id="WP_016865666.1">
    <property type="nucleotide sequence ID" value="NZ_CAWNVR010000712.1"/>
</dbReference>
<comment type="caution">
    <text evidence="7">The sequence shown here is derived from an EMBL/GenBank/DDBJ whole genome shotgun (WGS) entry which is preliminary data.</text>
</comment>
<keyword evidence="4 5" id="KW-0472">Membrane</keyword>
<feature type="region of interest" description="Disordered" evidence="6">
    <location>
        <begin position="76"/>
        <end position="101"/>
    </location>
</feature>
<dbReference type="GO" id="GO:0005576">
    <property type="term" value="C:extracellular region"/>
    <property type="evidence" value="ECO:0007669"/>
    <property type="project" value="TreeGrafter"/>
</dbReference>
<evidence type="ECO:0000313" key="8">
    <source>
        <dbReference type="Proteomes" id="UP000235036"/>
    </source>
</evidence>
<feature type="transmembrane region" description="Helical" evidence="5">
    <location>
        <begin position="298"/>
        <end position="317"/>
    </location>
</feature>
<evidence type="ECO:0000256" key="1">
    <source>
        <dbReference type="ARBA" id="ARBA00022475"/>
    </source>
</evidence>
<proteinExistence type="inferred from homology"/>
<dbReference type="Proteomes" id="UP000235036">
    <property type="component" value="Unassembled WGS sequence"/>
</dbReference>
<protein>
    <recommendedName>
        <fullName evidence="5">UPF0182 protein CEN44_24265</fullName>
    </recommendedName>
</protein>
<feature type="transmembrane region" description="Helical" evidence="5">
    <location>
        <begin position="382"/>
        <end position="405"/>
    </location>
</feature>
<dbReference type="PANTHER" id="PTHR39344:SF1">
    <property type="entry name" value="UPF0182 PROTEIN SLL1060"/>
    <property type="match status" value="1"/>
</dbReference>
<comment type="similarity">
    <text evidence="5">Belongs to the UPF0182 family.</text>
</comment>
<evidence type="ECO:0000256" key="3">
    <source>
        <dbReference type="ARBA" id="ARBA00022989"/>
    </source>
</evidence>
<name>A0A2N6JWT0_FISMU</name>
<gene>
    <name evidence="7" type="ORF">CEN44_24265</name>
</gene>
<evidence type="ECO:0000313" key="7">
    <source>
        <dbReference type="EMBL" id="PLZ84659.1"/>
    </source>
</evidence>
<dbReference type="NCBIfam" id="NF002707">
    <property type="entry name" value="PRK02509.1"/>
    <property type="match status" value="1"/>
</dbReference>
<keyword evidence="8" id="KW-1185">Reference proteome</keyword>
<evidence type="ECO:0000256" key="2">
    <source>
        <dbReference type="ARBA" id="ARBA00022692"/>
    </source>
</evidence>
<evidence type="ECO:0000256" key="4">
    <source>
        <dbReference type="ARBA" id="ARBA00023136"/>
    </source>
</evidence>
<feature type="transmembrane region" description="Helical" evidence="5">
    <location>
        <begin position="205"/>
        <end position="229"/>
    </location>
</feature>
<comment type="subcellular location">
    <subcellularLocation>
        <location evidence="5">Cell membrane</location>
        <topology evidence="5">Multi-pass membrane protein</topology>
    </subcellularLocation>
</comment>